<dbReference type="PANTHER" id="PTHR45908">
    <property type="entry name" value="PROTEIN CBG11750-RELATED"/>
    <property type="match status" value="1"/>
</dbReference>
<dbReference type="InterPro" id="IPR002921">
    <property type="entry name" value="Fungal_lipase-type"/>
</dbReference>
<keyword evidence="1" id="KW-0732">Signal</keyword>
<dbReference type="OrthoDB" id="438440at2759"/>
<dbReference type="GO" id="GO:0016787">
    <property type="term" value="F:hydrolase activity"/>
    <property type="evidence" value="ECO:0007669"/>
    <property type="project" value="UniProtKB-KW"/>
</dbReference>
<protein>
    <submittedName>
        <fullName evidence="3">Alpha/Beta hydrolase protein</fullName>
    </submittedName>
</protein>
<accession>A0A9P6C8E3</accession>
<keyword evidence="4" id="KW-1185">Reference proteome</keyword>
<organism evidence="3 4">
    <name type="scientific">Collybia nuda</name>
    <dbReference type="NCBI Taxonomy" id="64659"/>
    <lineage>
        <taxon>Eukaryota</taxon>
        <taxon>Fungi</taxon>
        <taxon>Dikarya</taxon>
        <taxon>Basidiomycota</taxon>
        <taxon>Agaricomycotina</taxon>
        <taxon>Agaricomycetes</taxon>
        <taxon>Agaricomycetidae</taxon>
        <taxon>Agaricales</taxon>
        <taxon>Tricholomatineae</taxon>
        <taxon>Clitocybaceae</taxon>
        <taxon>Collybia</taxon>
    </lineage>
</organism>
<dbReference type="InterPro" id="IPR029058">
    <property type="entry name" value="AB_hydrolase_fold"/>
</dbReference>
<proteinExistence type="predicted"/>
<dbReference type="Gene3D" id="3.40.50.1820">
    <property type="entry name" value="alpha/beta hydrolase"/>
    <property type="match status" value="1"/>
</dbReference>
<dbReference type="Pfam" id="PF01764">
    <property type="entry name" value="Lipase_3"/>
    <property type="match status" value="1"/>
</dbReference>
<dbReference type="Proteomes" id="UP000807353">
    <property type="component" value="Unassembled WGS sequence"/>
</dbReference>
<name>A0A9P6C8E3_9AGAR</name>
<evidence type="ECO:0000259" key="2">
    <source>
        <dbReference type="Pfam" id="PF01764"/>
    </source>
</evidence>
<keyword evidence="3" id="KW-0378">Hydrolase</keyword>
<dbReference type="GO" id="GO:0006629">
    <property type="term" value="P:lipid metabolic process"/>
    <property type="evidence" value="ECO:0007669"/>
    <property type="project" value="InterPro"/>
</dbReference>
<evidence type="ECO:0000256" key="1">
    <source>
        <dbReference type="SAM" id="SignalP"/>
    </source>
</evidence>
<dbReference type="AlphaFoldDB" id="A0A9P6C8E3"/>
<dbReference type="CDD" id="cd00519">
    <property type="entry name" value="Lipase_3"/>
    <property type="match status" value="1"/>
</dbReference>
<dbReference type="SUPFAM" id="SSF53474">
    <property type="entry name" value="alpha/beta-Hydrolases"/>
    <property type="match status" value="1"/>
</dbReference>
<evidence type="ECO:0000313" key="4">
    <source>
        <dbReference type="Proteomes" id="UP000807353"/>
    </source>
</evidence>
<feature type="chain" id="PRO_5040418226" evidence="1">
    <location>
        <begin position="21"/>
        <end position="323"/>
    </location>
</feature>
<evidence type="ECO:0000313" key="3">
    <source>
        <dbReference type="EMBL" id="KAF9456126.1"/>
    </source>
</evidence>
<feature type="domain" description="Fungal lipase-type" evidence="2">
    <location>
        <begin position="116"/>
        <end position="255"/>
    </location>
</feature>
<sequence length="323" mass="36091">MNFFVLATLFSALFITGSYAMVAESPLSLATRTTTPLVPSKRILNMCPTSSPVPEAIDGVQYSSLVKYYMYAYAANSDKCTNQNSNLKTFVNQNRVISSFGRGYIAIDTVGKEYIVAFRGKTTLNVIRDDPYTRFSSFTISGVTMPAGIKVHMGFRDSYFANKIDRFLLDFLTAELAKNRDYSIVTTGHSLGGALASISGVILKEKLKVPIRIYTFGQPRTGNKQYVEWMEKSVGRDNIFRSVSVDDPIPQFPTRKQGYMHHGVEYWTCGDGDSEADTRKCNLPEQPNCSQSITTPDPQIDMGPHLHYFGVPEDIEVCEQRLP</sequence>
<feature type="signal peptide" evidence="1">
    <location>
        <begin position="1"/>
        <end position="20"/>
    </location>
</feature>
<reference evidence="3" key="1">
    <citation type="submission" date="2020-11" db="EMBL/GenBank/DDBJ databases">
        <authorList>
            <consortium name="DOE Joint Genome Institute"/>
            <person name="Ahrendt S."/>
            <person name="Riley R."/>
            <person name="Andreopoulos W."/>
            <person name="Labutti K."/>
            <person name="Pangilinan J."/>
            <person name="Ruiz-Duenas F.J."/>
            <person name="Barrasa J.M."/>
            <person name="Sanchez-Garcia M."/>
            <person name="Camarero S."/>
            <person name="Miyauchi S."/>
            <person name="Serrano A."/>
            <person name="Linde D."/>
            <person name="Babiker R."/>
            <person name="Drula E."/>
            <person name="Ayuso-Fernandez I."/>
            <person name="Pacheco R."/>
            <person name="Padilla G."/>
            <person name="Ferreira P."/>
            <person name="Barriuso J."/>
            <person name="Kellner H."/>
            <person name="Castanera R."/>
            <person name="Alfaro M."/>
            <person name="Ramirez L."/>
            <person name="Pisabarro A.G."/>
            <person name="Kuo A."/>
            <person name="Tritt A."/>
            <person name="Lipzen A."/>
            <person name="He G."/>
            <person name="Yan M."/>
            <person name="Ng V."/>
            <person name="Cullen D."/>
            <person name="Martin F."/>
            <person name="Rosso M.-N."/>
            <person name="Henrissat B."/>
            <person name="Hibbett D."/>
            <person name="Martinez A.T."/>
            <person name="Grigoriev I.V."/>
        </authorList>
    </citation>
    <scope>NUCLEOTIDE SEQUENCE</scope>
    <source>
        <strain evidence="3">CBS 247.69</strain>
    </source>
</reference>
<gene>
    <name evidence="3" type="ORF">BDZ94DRAFT_1315456</name>
</gene>
<dbReference type="EMBL" id="MU150456">
    <property type="protein sequence ID" value="KAF9456126.1"/>
    <property type="molecule type" value="Genomic_DNA"/>
</dbReference>
<comment type="caution">
    <text evidence="3">The sequence shown here is derived from an EMBL/GenBank/DDBJ whole genome shotgun (WGS) entry which is preliminary data.</text>
</comment>